<keyword evidence="4" id="KW-0862">Zinc</keyword>
<evidence type="ECO:0000256" key="1">
    <source>
        <dbReference type="ARBA" id="ARBA00007749"/>
    </source>
</evidence>
<dbReference type="InterPro" id="IPR051013">
    <property type="entry name" value="MBL_superfamily_lactonases"/>
</dbReference>
<protein>
    <submittedName>
        <fullName evidence="6">MBL fold metallo-hydrolase</fullName>
    </submittedName>
</protein>
<dbReference type="EMBL" id="CP109441">
    <property type="protein sequence ID" value="WUV42359.1"/>
    <property type="molecule type" value="Genomic_DNA"/>
</dbReference>
<dbReference type="Gene3D" id="3.60.15.10">
    <property type="entry name" value="Ribonuclease Z/Hydroxyacylglutathione hydrolase-like"/>
    <property type="match status" value="1"/>
</dbReference>
<comment type="similarity">
    <text evidence="1">Belongs to the metallo-beta-lactamase superfamily.</text>
</comment>
<evidence type="ECO:0000256" key="3">
    <source>
        <dbReference type="ARBA" id="ARBA00022801"/>
    </source>
</evidence>
<evidence type="ECO:0000256" key="4">
    <source>
        <dbReference type="ARBA" id="ARBA00022833"/>
    </source>
</evidence>
<dbReference type="Proteomes" id="UP001432062">
    <property type="component" value="Chromosome"/>
</dbReference>
<gene>
    <name evidence="6" type="ORF">OG563_24110</name>
</gene>
<dbReference type="InterPro" id="IPR036866">
    <property type="entry name" value="RibonucZ/Hydroxyglut_hydro"/>
</dbReference>
<dbReference type="CDD" id="cd07742">
    <property type="entry name" value="metallo-hydrolase-like_MBL-fold"/>
    <property type="match status" value="1"/>
</dbReference>
<reference evidence="6" key="1">
    <citation type="submission" date="2022-10" db="EMBL/GenBank/DDBJ databases">
        <title>The complete genomes of actinobacterial strains from the NBC collection.</title>
        <authorList>
            <person name="Joergensen T.S."/>
            <person name="Alvarez Arevalo M."/>
            <person name="Sterndorff E.B."/>
            <person name="Faurdal D."/>
            <person name="Vuksanovic O."/>
            <person name="Mourched A.-S."/>
            <person name="Charusanti P."/>
            <person name="Shaw S."/>
            <person name="Blin K."/>
            <person name="Weber T."/>
        </authorList>
    </citation>
    <scope>NUCLEOTIDE SEQUENCE</scope>
    <source>
        <strain evidence="6">NBC_01482</strain>
    </source>
</reference>
<evidence type="ECO:0000259" key="5">
    <source>
        <dbReference type="SMART" id="SM00849"/>
    </source>
</evidence>
<evidence type="ECO:0000313" key="6">
    <source>
        <dbReference type="EMBL" id="WUV42359.1"/>
    </source>
</evidence>
<sequence>MRVHHLDCGTMRPLGGRLLDGAGSIFRRAEMVCHCLLLELDSGLVLVETGVGEQAVHRPEEWLGRRFLRLTNPVLDLAQTAVRQIEALGYRREDVRDIVLTHLDLDHAGGLADFPHARVHVYAEELRALQGGHTREERLRYKEPQFRHGPRWESYADTGDSWFGFDAVRELTGLPPEILIIPLSGHTRGHAGVAVDTGNGWLLSAGDSYFHPGVLDPVRPRQPLGTAMFEKNVQTLPAARIENQRRLRELVRDHGDEVTVFSAHSSIEFHAMEQIGV</sequence>
<dbReference type="RefSeq" id="WP_327095659.1">
    <property type="nucleotide sequence ID" value="NZ_CP109149.1"/>
</dbReference>
<keyword evidence="3" id="KW-0378">Hydrolase</keyword>
<proteinExistence type="inferred from homology"/>
<dbReference type="SMART" id="SM00849">
    <property type="entry name" value="Lactamase_B"/>
    <property type="match status" value="1"/>
</dbReference>
<dbReference type="InterPro" id="IPR001279">
    <property type="entry name" value="Metallo-B-lactamas"/>
</dbReference>
<keyword evidence="2" id="KW-0479">Metal-binding</keyword>
<keyword evidence="7" id="KW-1185">Reference proteome</keyword>
<evidence type="ECO:0000313" key="7">
    <source>
        <dbReference type="Proteomes" id="UP001432062"/>
    </source>
</evidence>
<name>A0ABZ1YGN4_9NOCA</name>
<dbReference type="Pfam" id="PF00753">
    <property type="entry name" value="Lactamase_B"/>
    <property type="match status" value="1"/>
</dbReference>
<dbReference type="PANTHER" id="PTHR42978">
    <property type="entry name" value="QUORUM-QUENCHING LACTONASE YTNP-RELATED-RELATED"/>
    <property type="match status" value="1"/>
</dbReference>
<organism evidence="6 7">
    <name type="scientific">Nocardia vinacea</name>
    <dbReference type="NCBI Taxonomy" id="96468"/>
    <lineage>
        <taxon>Bacteria</taxon>
        <taxon>Bacillati</taxon>
        <taxon>Actinomycetota</taxon>
        <taxon>Actinomycetes</taxon>
        <taxon>Mycobacteriales</taxon>
        <taxon>Nocardiaceae</taxon>
        <taxon>Nocardia</taxon>
    </lineage>
</organism>
<evidence type="ECO:0000256" key="2">
    <source>
        <dbReference type="ARBA" id="ARBA00022723"/>
    </source>
</evidence>
<feature type="domain" description="Metallo-beta-lactamase" evidence="5">
    <location>
        <begin position="32"/>
        <end position="254"/>
    </location>
</feature>
<dbReference type="PANTHER" id="PTHR42978:SF3">
    <property type="entry name" value="BLR3078 PROTEIN"/>
    <property type="match status" value="1"/>
</dbReference>
<accession>A0ABZ1YGN4</accession>
<dbReference type="SUPFAM" id="SSF56281">
    <property type="entry name" value="Metallo-hydrolase/oxidoreductase"/>
    <property type="match status" value="1"/>
</dbReference>